<evidence type="ECO:0000313" key="10">
    <source>
        <dbReference type="Proteomes" id="UP000238083"/>
    </source>
</evidence>
<dbReference type="RefSeq" id="WP_106208870.1">
    <property type="nucleotide sequence ID" value="NZ_PVZF01000003.1"/>
</dbReference>
<feature type="domain" description="Rieske" evidence="8">
    <location>
        <begin position="52"/>
        <end position="158"/>
    </location>
</feature>
<keyword evidence="10" id="KW-1185">Reference proteome</keyword>
<dbReference type="PANTHER" id="PTHR43756:SF5">
    <property type="entry name" value="CHOLINE MONOOXYGENASE, CHLOROPLASTIC"/>
    <property type="match status" value="1"/>
</dbReference>
<keyword evidence="7" id="KW-0520">NAD</keyword>
<dbReference type="GO" id="GO:0016705">
    <property type="term" value="F:oxidoreductase activity, acting on paired donors, with incorporation or reduction of molecular oxygen"/>
    <property type="evidence" value="ECO:0007669"/>
    <property type="project" value="UniProtKB-ARBA"/>
</dbReference>
<keyword evidence="3" id="KW-0479">Metal-binding</keyword>
<evidence type="ECO:0000256" key="5">
    <source>
        <dbReference type="ARBA" id="ARBA00023004"/>
    </source>
</evidence>
<dbReference type="CDD" id="cd03469">
    <property type="entry name" value="Rieske_RO_Alpha_N"/>
    <property type="match status" value="1"/>
</dbReference>
<comment type="cofactor">
    <cofactor evidence="1">
        <name>Fe cation</name>
        <dbReference type="ChEBI" id="CHEBI:24875"/>
    </cofactor>
</comment>
<dbReference type="OrthoDB" id="5243643at2"/>
<dbReference type="GO" id="GO:0005506">
    <property type="term" value="F:iron ion binding"/>
    <property type="evidence" value="ECO:0007669"/>
    <property type="project" value="InterPro"/>
</dbReference>
<dbReference type="InterPro" id="IPR015881">
    <property type="entry name" value="ARHD_Rieske_2Fe_2S"/>
</dbReference>
<dbReference type="InterPro" id="IPR036922">
    <property type="entry name" value="Rieske_2Fe-2S_sf"/>
</dbReference>
<dbReference type="EMBL" id="PVZF01000003">
    <property type="protein sequence ID" value="PRY16702.1"/>
    <property type="molecule type" value="Genomic_DNA"/>
</dbReference>
<dbReference type="InterPro" id="IPR017941">
    <property type="entry name" value="Rieske_2Fe-2S"/>
</dbReference>
<dbReference type="Gene3D" id="3.90.380.10">
    <property type="entry name" value="Naphthalene 1,2-dioxygenase Alpha Subunit, Chain A, domain 1"/>
    <property type="match status" value="1"/>
</dbReference>
<evidence type="ECO:0000259" key="8">
    <source>
        <dbReference type="PROSITE" id="PS51296"/>
    </source>
</evidence>
<dbReference type="CDD" id="cd08884">
    <property type="entry name" value="RHO_alpha_C_GbcA-like"/>
    <property type="match status" value="1"/>
</dbReference>
<keyword evidence="6" id="KW-0411">Iron-sulfur</keyword>
<dbReference type="PRINTS" id="PR00090">
    <property type="entry name" value="RNGDIOXGNASE"/>
</dbReference>
<gene>
    <name evidence="9" type="ORF">CLV37_103133</name>
</gene>
<evidence type="ECO:0000313" key="9">
    <source>
        <dbReference type="EMBL" id="PRY16702.1"/>
    </source>
</evidence>
<comment type="caution">
    <text evidence="9">The sequence shown here is derived from an EMBL/GenBank/DDBJ whole genome shotgun (WGS) entry which is preliminary data.</text>
</comment>
<dbReference type="Gene3D" id="2.102.10.10">
    <property type="entry name" value="Rieske [2Fe-2S] iron-sulphur domain"/>
    <property type="match status" value="1"/>
</dbReference>
<dbReference type="GO" id="GO:0051537">
    <property type="term" value="F:2 iron, 2 sulfur cluster binding"/>
    <property type="evidence" value="ECO:0007669"/>
    <property type="project" value="UniProtKB-KW"/>
</dbReference>
<dbReference type="InterPro" id="IPR001663">
    <property type="entry name" value="Rng_hydr_dOase-A"/>
</dbReference>
<evidence type="ECO:0000256" key="4">
    <source>
        <dbReference type="ARBA" id="ARBA00023002"/>
    </source>
</evidence>
<proteinExistence type="predicted"/>
<dbReference type="Pfam" id="PF00848">
    <property type="entry name" value="Ring_hydroxyl_A"/>
    <property type="match status" value="1"/>
</dbReference>
<evidence type="ECO:0000256" key="7">
    <source>
        <dbReference type="ARBA" id="ARBA00023027"/>
    </source>
</evidence>
<organism evidence="9 10">
    <name type="scientific">Kineococcus rhizosphaerae</name>
    <dbReference type="NCBI Taxonomy" id="559628"/>
    <lineage>
        <taxon>Bacteria</taxon>
        <taxon>Bacillati</taxon>
        <taxon>Actinomycetota</taxon>
        <taxon>Actinomycetes</taxon>
        <taxon>Kineosporiales</taxon>
        <taxon>Kineosporiaceae</taxon>
        <taxon>Kineococcus</taxon>
    </lineage>
</organism>
<dbReference type="Pfam" id="PF00355">
    <property type="entry name" value="Rieske"/>
    <property type="match status" value="1"/>
</dbReference>
<evidence type="ECO:0000256" key="2">
    <source>
        <dbReference type="ARBA" id="ARBA00022714"/>
    </source>
</evidence>
<dbReference type="PANTHER" id="PTHR43756">
    <property type="entry name" value="CHOLINE MONOOXYGENASE, CHLOROPLASTIC"/>
    <property type="match status" value="1"/>
</dbReference>
<evidence type="ECO:0000256" key="1">
    <source>
        <dbReference type="ARBA" id="ARBA00001962"/>
    </source>
</evidence>
<evidence type="ECO:0000256" key="6">
    <source>
        <dbReference type="ARBA" id="ARBA00023014"/>
    </source>
</evidence>
<dbReference type="SUPFAM" id="SSF55961">
    <property type="entry name" value="Bet v1-like"/>
    <property type="match status" value="1"/>
</dbReference>
<dbReference type="PROSITE" id="PS00570">
    <property type="entry name" value="RING_HYDROXYL_ALPHA"/>
    <property type="match status" value="1"/>
</dbReference>
<dbReference type="AlphaFoldDB" id="A0A2T0R6B9"/>
<sequence length="422" mass="46785">MTAQTAVPAPAAHEVVDDLVRGRVAGQSLEAPFYTSEEVYRRDLDVIFARNWIFVAAAAEIPEPGDYVTVDVGEYSVIVVRDDDEQVRAFHNVCRHRGSRLLPERQGAVGNIVCPYHRWTYGVDGRLRFAESQPATFDTTCFSLRPVHVRDLAGLVFICLAEQAPQDFDAVAEVLEPHLRPYELGKAKVAATYDLAEAGNWKLVMENNRECYHCDGHPELITAYFPLFAYEAEDITPRLKPLYDRYVKAAEALEKIRAAHGLPLTDHRELDTRVVGFQLSHLPLDGEGKSFAPNGGAVCRTLMGQVQDAAFGDLSLHLQPNSWFHLLSDHAVVFSVLPTSTGTSTLRTTWLVHPAAVEGVDYDLDALTAVWRATNDQDRALVAGTQAGCSDPGYVPGPYSMVEDDVEAFVNWYVTRLREAIA</sequence>
<dbReference type="Proteomes" id="UP000238083">
    <property type="component" value="Unassembled WGS sequence"/>
</dbReference>
<accession>A0A2T0R6B9</accession>
<dbReference type="GO" id="GO:0004497">
    <property type="term" value="F:monooxygenase activity"/>
    <property type="evidence" value="ECO:0007669"/>
    <property type="project" value="UniProtKB-ARBA"/>
</dbReference>
<dbReference type="PROSITE" id="PS51296">
    <property type="entry name" value="RIESKE"/>
    <property type="match status" value="1"/>
</dbReference>
<name>A0A2T0R6B9_9ACTN</name>
<dbReference type="InterPro" id="IPR015879">
    <property type="entry name" value="Ring_hydroxy_dOase_asu_C_dom"/>
</dbReference>
<keyword evidence="5" id="KW-0408">Iron</keyword>
<protein>
    <submittedName>
        <fullName evidence="9">Rieske 2Fe-2S family protein</fullName>
    </submittedName>
</protein>
<reference evidence="9 10" key="1">
    <citation type="submission" date="2018-03" db="EMBL/GenBank/DDBJ databases">
        <title>Genomic Encyclopedia of Archaeal and Bacterial Type Strains, Phase II (KMG-II): from individual species to whole genera.</title>
        <authorList>
            <person name="Goeker M."/>
        </authorList>
    </citation>
    <scope>NUCLEOTIDE SEQUENCE [LARGE SCALE GENOMIC DNA]</scope>
    <source>
        <strain evidence="9 10">DSM 19711</strain>
    </source>
</reference>
<dbReference type="SUPFAM" id="SSF50022">
    <property type="entry name" value="ISP domain"/>
    <property type="match status" value="1"/>
</dbReference>
<keyword evidence="2" id="KW-0001">2Fe-2S</keyword>
<keyword evidence="4" id="KW-0560">Oxidoreductase</keyword>
<evidence type="ECO:0000256" key="3">
    <source>
        <dbReference type="ARBA" id="ARBA00022723"/>
    </source>
</evidence>